<feature type="coiled-coil region" evidence="2">
    <location>
        <begin position="987"/>
        <end position="1021"/>
    </location>
</feature>
<feature type="compositionally biased region" description="Polar residues" evidence="3">
    <location>
        <begin position="759"/>
        <end position="776"/>
    </location>
</feature>
<feature type="domain" description="NAB" evidence="4">
    <location>
        <begin position="97"/>
        <end position="173"/>
    </location>
</feature>
<dbReference type="PANTHER" id="PTHR31631:SF3">
    <property type="entry name" value="PROTEIN NETWORKED 2B"/>
    <property type="match status" value="1"/>
</dbReference>
<gene>
    <name evidence="5" type="ORF">VITISV_010189</name>
</gene>
<feature type="coiled-coil region" evidence="2">
    <location>
        <begin position="246"/>
        <end position="363"/>
    </location>
</feature>
<dbReference type="PANTHER" id="PTHR31631">
    <property type="entry name" value="PROTEIN NETWORKED 2D"/>
    <property type="match status" value="1"/>
</dbReference>
<name>A5AHT4_VITVI</name>
<accession>A5AHT4</accession>
<dbReference type="AlphaFoldDB" id="A5AHT4"/>
<dbReference type="ExpressionAtlas" id="A5AHT4">
    <property type="expression patterns" value="baseline and differential"/>
</dbReference>
<dbReference type="GO" id="GO:0003779">
    <property type="term" value="F:actin binding"/>
    <property type="evidence" value="ECO:0007669"/>
    <property type="project" value="InterPro"/>
</dbReference>
<dbReference type="Pfam" id="PF25014">
    <property type="entry name" value="NET2A"/>
    <property type="match status" value="1"/>
</dbReference>
<feature type="compositionally biased region" description="Polar residues" evidence="3">
    <location>
        <begin position="610"/>
        <end position="628"/>
    </location>
</feature>
<feature type="compositionally biased region" description="Basic and acidic residues" evidence="3">
    <location>
        <begin position="629"/>
        <end position="638"/>
    </location>
</feature>
<feature type="coiled-coil region" evidence="2">
    <location>
        <begin position="459"/>
        <end position="517"/>
    </location>
</feature>
<dbReference type="InterPro" id="IPR056888">
    <property type="entry name" value="NET2A-D/KIP1-like_dom"/>
</dbReference>
<feature type="region of interest" description="Disordered" evidence="3">
    <location>
        <begin position="567"/>
        <end position="689"/>
    </location>
</feature>
<feature type="compositionally biased region" description="Basic and acidic residues" evidence="3">
    <location>
        <begin position="647"/>
        <end position="668"/>
    </location>
</feature>
<sequence>MTSTSRRTKRKWQSREERKIDREYDVVLVPSDAGCVSGSESDDSDWSIGWLEPHGPEFQSDDELDGSFAVLVPCYGRGRNDVVEDANKKIFSTIGNIPDGYSAEQQPMHIRGGGPATSGLSSLNGLNKTFMTHSLQRAEMYYRKRPELINLVEEYFRAYRAIAERYDHLSRELQHANRTIATVYPEKVQFAMDDEEENVPKGSGDTLPKALPSLPKSTIPKIPNIPKKDFLTISSIIAATCSGLSKTEALDEIDKIQKEILMLQTEKEFVKSSYERGAARYWEIESQITEMQSRVSDLQDEFGIGTVIEDDEARSLMSTTALKSCQGTLAQLQEKQERVAEEARVERQKLKETREKLQALKHQFLPNQTQQPQHSQDHETLSHQFLPNQMEELELSTEQESLTTSVDMDLELLREKIKEQLELNSKTTVTAPDVAERIDELVEKVITLEAAVSSQTALVRRLRLETNELQTQVRTLEENKETLIEDSDKMSTKLIELEEELSRVQSLNRSVEDQNKHLQTHFTEASYALDHLSEKLQGVKLDMEAKDMTWFQEERAVLDVLTEKEFEEHEDLLPQGNGSALSEDMETHEEGKKDENPDYSSSVKAEEENFTQYNPGNVLVTSENMKTGNQEEKGHVPDLSHSAKAPDTPEKGQELKEQKEDEKQELGHPVDSNPDIEDQDLGMEEGDQPNWRQLFINGLEHREKALLDEYTSILRSYKEVKKKLTEAEKKNRDSFFESALQIRELKNANALKDKEIRSLRQNISPQTNPGENWDTSLTEDKPSQQGEAHASISREASSKFSKIPSLNPEQQSVTGSLDNQSIQGKEESTASESMKKSPTKSEQGEIKEIPVDESLAVETTEEKIRADIDDILEENLEFWLRFSTSYHQIQKFQTSIQDLQAELLKLKEDKKNEGGTKQQSTKSDARPIYTHMREIQTELTLWLEHNALLKEELQGRFSSLCNLQEEISRILDADSNAQEAELSYYQAAKFQGELLNMKQENKKVKEELQKGLDRVRALQLEVERTLSQLDEDFEISKSKSHPSNWKNSVNRTRIPLRSFLFGVKLKKQKPSFFACMSPTLQKQYSDLTAGLPP</sequence>
<feature type="compositionally biased region" description="Acidic residues" evidence="3">
    <location>
        <begin position="674"/>
        <end position="687"/>
    </location>
</feature>
<keyword evidence="1 2" id="KW-0175">Coiled coil</keyword>
<feature type="compositionally biased region" description="Polar residues" evidence="3">
    <location>
        <begin position="807"/>
        <end position="823"/>
    </location>
</feature>
<dbReference type="InterPro" id="IPR056889">
    <property type="entry name" value="NET2A-D/KIP1-like_C"/>
</dbReference>
<proteinExistence type="predicted"/>
<feature type="compositionally biased region" description="Basic and acidic residues" evidence="3">
    <location>
        <begin position="747"/>
        <end position="758"/>
    </location>
</feature>
<protein>
    <recommendedName>
        <fullName evidence="4">NAB domain-containing protein</fullName>
    </recommendedName>
</protein>
<evidence type="ECO:0000259" key="4">
    <source>
        <dbReference type="PROSITE" id="PS51774"/>
    </source>
</evidence>
<feature type="coiled-coil region" evidence="2">
    <location>
        <begin position="889"/>
        <end position="916"/>
    </location>
</feature>
<dbReference type="Pfam" id="PF24918">
    <property type="entry name" value="NET2A_C"/>
    <property type="match status" value="1"/>
</dbReference>
<evidence type="ECO:0000256" key="1">
    <source>
        <dbReference type="ARBA" id="ARBA00023054"/>
    </source>
</evidence>
<organism evidence="5">
    <name type="scientific">Vitis vinifera</name>
    <name type="common">Grape</name>
    <dbReference type="NCBI Taxonomy" id="29760"/>
    <lineage>
        <taxon>Eukaryota</taxon>
        <taxon>Viridiplantae</taxon>
        <taxon>Streptophyta</taxon>
        <taxon>Embryophyta</taxon>
        <taxon>Tracheophyta</taxon>
        <taxon>Spermatophyta</taxon>
        <taxon>Magnoliopsida</taxon>
        <taxon>eudicotyledons</taxon>
        <taxon>Gunneridae</taxon>
        <taxon>Pentapetalae</taxon>
        <taxon>rosids</taxon>
        <taxon>Vitales</taxon>
        <taxon>Vitaceae</taxon>
        <taxon>Viteae</taxon>
        <taxon>Vitis</taxon>
    </lineage>
</organism>
<dbReference type="InterPro" id="IPR011684">
    <property type="entry name" value="NAB"/>
</dbReference>
<dbReference type="PROSITE" id="PS51774">
    <property type="entry name" value="NAB"/>
    <property type="match status" value="1"/>
</dbReference>
<evidence type="ECO:0000313" key="5">
    <source>
        <dbReference type="EMBL" id="CAN60244.1"/>
    </source>
</evidence>
<feature type="region of interest" description="Disordered" evidence="3">
    <location>
        <begin position="747"/>
        <end position="854"/>
    </location>
</feature>
<evidence type="ECO:0000256" key="2">
    <source>
        <dbReference type="SAM" id="Coils"/>
    </source>
</evidence>
<reference evidence="5" key="1">
    <citation type="journal article" date="2007" name="PLoS ONE">
        <title>The first genome sequence of an elite grapevine cultivar (Pinot noir Vitis vinifera L.): coping with a highly heterozygous genome.</title>
        <authorList>
            <person name="Velasco R."/>
            <person name="Zharkikh A."/>
            <person name="Troggio M."/>
            <person name="Cartwright D.A."/>
            <person name="Cestaro A."/>
            <person name="Pruss D."/>
            <person name="Pindo M."/>
            <person name="FitzGerald L.M."/>
            <person name="Vezzulli S."/>
            <person name="Reid J."/>
            <person name="Malacarne G."/>
            <person name="Iliev D."/>
            <person name="Coppola G."/>
            <person name="Wardell B."/>
            <person name="Micheletti D."/>
            <person name="Macalma T."/>
            <person name="Facci M."/>
            <person name="Mitchell J.T."/>
            <person name="Perazzolli M."/>
            <person name="Eldredge G."/>
            <person name="Gatto P."/>
            <person name="Oyzerski R."/>
            <person name="Moretto M."/>
            <person name="Gutin N."/>
            <person name="Stefanini M."/>
            <person name="Chen Y."/>
            <person name="Segala C."/>
            <person name="Davenport C."/>
            <person name="Dematte L."/>
            <person name="Mraz A."/>
            <person name="Battilana J."/>
            <person name="Stormo K."/>
            <person name="Costa F."/>
            <person name="Tao Q."/>
            <person name="Si-Ammour A."/>
            <person name="Harkins T."/>
            <person name="Lackey A."/>
            <person name="Perbost C."/>
            <person name="Taillon B."/>
            <person name="Stella A."/>
            <person name="Solovyev V."/>
            <person name="Fawcett J.A."/>
            <person name="Sterck L."/>
            <person name="Vandepoele K."/>
            <person name="Grando S.M."/>
            <person name="Toppo S."/>
            <person name="Moser C."/>
            <person name="Lanchbury J."/>
            <person name="Bogden R."/>
            <person name="Skolnick M."/>
            <person name="Sgaramella V."/>
            <person name="Bhatnagar S.K."/>
            <person name="Fontana P."/>
            <person name="Gutin A."/>
            <person name="Van de Peer Y."/>
            <person name="Salamini F."/>
            <person name="Viola R."/>
        </authorList>
    </citation>
    <scope>NUCLEOTIDE SEQUENCE</scope>
</reference>
<dbReference type="EMBL" id="AM427082">
    <property type="protein sequence ID" value="CAN60244.1"/>
    <property type="molecule type" value="Genomic_DNA"/>
</dbReference>
<evidence type="ECO:0000256" key="3">
    <source>
        <dbReference type="SAM" id="MobiDB-lite"/>
    </source>
</evidence>
<dbReference type="Pfam" id="PF07765">
    <property type="entry name" value="KIP1"/>
    <property type="match status" value="1"/>
</dbReference>